<dbReference type="GO" id="GO:0016538">
    <property type="term" value="F:cyclin-dependent protein serine/threonine kinase regulator activity"/>
    <property type="evidence" value="ECO:0007669"/>
    <property type="project" value="TreeGrafter"/>
</dbReference>
<dbReference type="PANTHER" id="PTHR15615">
    <property type="match status" value="1"/>
</dbReference>
<proteinExistence type="predicted"/>
<dbReference type="PANTHER" id="PTHR15615:SF118">
    <property type="entry name" value="CYCLIN, HYPOTHETICAL (EUROFUNG)"/>
    <property type="match status" value="1"/>
</dbReference>
<evidence type="ECO:0000256" key="1">
    <source>
        <dbReference type="SAM" id="MobiDB-lite"/>
    </source>
</evidence>
<keyword evidence="3" id="KW-1185">Reference proteome</keyword>
<feature type="compositionally biased region" description="Polar residues" evidence="1">
    <location>
        <begin position="157"/>
        <end position="166"/>
    </location>
</feature>
<sequence>MSLETSIAHFKYPLSPVHGSGSRRAALPPPSIDLPKLPPLARHFPLLGSGLRTPPSDEMSTVFQPALASYDSHAIHNYPAAVPQAARATAAMNETRNSQYYRYPVQQQQQQQQQQQECQQQQQPQLQPQPQLPHHSHYTYQQQPSVLAQNELYPVPQGSQSRNGSISSVTLPLSTSRRSSRVSPPPSGSSTTLSKDADAESLVYHSLQIPKCISPAGGNLADFAAQMTCLFWFESIDELKQAETVRAKGPNALVPRLPALAKPYDQFRKWVYSVLSTTQVTQNVILLALLFIYRLKMSTPQIKGRAGSEYRLLTVALMLGNKFLDDNTYTNKTWAEVSCFAVQEIHVMEVEFLSNMRYNLVATEDQWNEWLDKLGCFHEYYERAVRLPASPIHIPSPTNKSCHSPIHSPTGTAAPNSTNYPVTPSVTATNFSPSSSHSQNWCAYHTNAVSPLATKPNLQFPVSRKRSPEGEVMDHPAKRPAPSYRAPGPVMAPVVNSRPNGAIENSRLPVPHLTVITEQPQHQPTSAPFTSANLNVNGYHQAAQQVAAAPSVHVSLPPLQTGVRAMSTVYSQPPPAIVQQQPLPTTTGVTMAQAGYPAHAAVNYGTPSKHHSPGRLVPFNSSPMVEQYSQASAVHTPLTHTPISNSPSVYLQQRPSPYKPVRHVNTLLYPPPSASLEQYHLSVPVPPTQMHYQPLGRRNDLRTGIVPDFVVYNRGQPHQPPLPPHGLPQGHYAS</sequence>
<reference evidence="2" key="2">
    <citation type="submission" date="2020-05" db="EMBL/GenBank/DDBJ databases">
        <authorList>
            <person name="Kim H.-S."/>
            <person name="Proctor R.H."/>
            <person name="Brown D.W."/>
        </authorList>
    </citation>
    <scope>NUCLEOTIDE SEQUENCE</scope>
    <source>
        <strain evidence="2">NRRL 22465</strain>
    </source>
</reference>
<feature type="region of interest" description="Disordered" evidence="1">
    <location>
        <begin position="155"/>
        <end position="195"/>
    </location>
</feature>
<dbReference type="InterPro" id="IPR013922">
    <property type="entry name" value="Cyclin_PHO80-like"/>
</dbReference>
<name>A0A8H4U0V9_9HYPO</name>
<evidence type="ECO:0008006" key="4">
    <source>
        <dbReference type="Google" id="ProtNLM"/>
    </source>
</evidence>
<feature type="compositionally biased region" description="Basic and acidic residues" evidence="1">
    <location>
        <begin position="466"/>
        <end position="477"/>
    </location>
</feature>
<organism evidence="2 3">
    <name type="scientific">Fusarium zealandicum</name>
    <dbReference type="NCBI Taxonomy" id="1053134"/>
    <lineage>
        <taxon>Eukaryota</taxon>
        <taxon>Fungi</taxon>
        <taxon>Dikarya</taxon>
        <taxon>Ascomycota</taxon>
        <taxon>Pezizomycotina</taxon>
        <taxon>Sordariomycetes</taxon>
        <taxon>Hypocreomycetidae</taxon>
        <taxon>Hypocreales</taxon>
        <taxon>Nectriaceae</taxon>
        <taxon>Fusarium</taxon>
        <taxon>Fusarium staphyleae species complex</taxon>
    </lineage>
</organism>
<protein>
    <recommendedName>
        <fullName evidence="4">Cyclin</fullName>
    </recommendedName>
</protein>
<dbReference type="GO" id="GO:0019901">
    <property type="term" value="F:protein kinase binding"/>
    <property type="evidence" value="ECO:0007669"/>
    <property type="project" value="InterPro"/>
</dbReference>
<dbReference type="SUPFAM" id="SSF47954">
    <property type="entry name" value="Cyclin-like"/>
    <property type="match status" value="1"/>
</dbReference>
<feature type="region of interest" description="Disordered" evidence="1">
    <location>
        <begin position="104"/>
        <end position="136"/>
    </location>
</feature>
<dbReference type="Proteomes" id="UP000635477">
    <property type="component" value="Unassembled WGS sequence"/>
</dbReference>
<feature type="region of interest" description="Disordered" evidence="1">
    <location>
        <begin position="461"/>
        <end position="488"/>
    </location>
</feature>
<feature type="region of interest" description="Disordered" evidence="1">
    <location>
        <begin position="396"/>
        <end position="419"/>
    </location>
</feature>
<gene>
    <name evidence="2" type="ORF">FZEAL_10498</name>
</gene>
<dbReference type="AlphaFoldDB" id="A0A8H4U0V9"/>
<dbReference type="Pfam" id="PF08613">
    <property type="entry name" value="Cyclin"/>
    <property type="match status" value="1"/>
</dbReference>
<dbReference type="EMBL" id="JABEYC010001205">
    <property type="protein sequence ID" value="KAF4967746.1"/>
    <property type="molecule type" value="Genomic_DNA"/>
</dbReference>
<feature type="compositionally biased region" description="Low complexity" evidence="1">
    <location>
        <begin position="167"/>
        <end position="177"/>
    </location>
</feature>
<feature type="compositionally biased region" description="Pro residues" evidence="1">
    <location>
        <begin position="27"/>
        <end position="37"/>
    </location>
</feature>
<accession>A0A8H4U0V9</accession>
<comment type="caution">
    <text evidence="2">The sequence shown here is derived from an EMBL/GenBank/DDBJ whole genome shotgun (WGS) entry which is preliminary data.</text>
</comment>
<dbReference type="GO" id="GO:0005634">
    <property type="term" value="C:nucleus"/>
    <property type="evidence" value="ECO:0007669"/>
    <property type="project" value="TreeGrafter"/>
</dbReference>
<dbReference type="CDD" id="cd20557">
    <property type="entry name" value="CYCLIN_ScPCL1-like"/>
    <property type="match status" value="1"/>
</dbReference>
<evidence type="ECO:0000313" key="2">
    <source>
        <dbReference type="EMBL" id="KAF4967746.1"/>
    </source>
</evidence>
<dbReference type="OrthoDB" id="244495at2759"/>
<reference evidence="2" key="1">
    <citation type="journal article" date="2020" name="BMC Genomics">
        <title>Correction to: Identification and distribution of gene clusters required for synthesis of sphingolipid metabolism inhibitors in diverse species of the filamentous fungus Fusarium.</title>
        <authorList>
            <person name="Kim H.S."/>
            <person name="Lohmar J.M."/>
            <person name="Busman M."/>
            <person name="Brown D.W."/>
            <person name="Naumann T.A."/>
            <person name="Divon H.H."/>
            <person name="Lysoe E."/>
            <person name="Uhlig S."/>
            <person name="Proctor R.H."/>
        </authorList>
    </citation>
    <scope>NUCLEOTIDE SEQUENCE</scope>
    <source>
        <strain evidence="2">NRRL 22465</strain>
    </source>
</reference>
<feature type="region of interest" description="Disordered" evidence="1">
    <location>
        <begin position="713"/>
        <end position="734"/>
    </location>
</feature>
<feature type="compositionally biased region" description="Low complexity" evidence="1">
    <location>
        <begin position="106"/>
        <end position="133"/>
    </location>
</feature>
<feature type="region of interest" description="Disordered" evidence="1">
    <location>
        <begin position="17"/>
        <end position="37"/>
    </location>
</feature>
<evidence type="ECO:0000313" key="3">
    <source>
        <dbReference type="Proteomes" id="UP000635477"/>
    </source>
</evidence>
<dbReference type="GO" id="GO:0000307">
    <property type="term" value="C:cyclin-dependent protein kinase holoenzyme complex"/>
    <property type="evidence" value="ECO:0007669"/>
    <property type="project" value="TreeGrafter"/>
</dbReference>
<dbReference type="Gene3D" id="1.10.472.10">
    <property type="entry name" value="Cyclin-like"/>
    <property type="match status" value="1"/>
</dbReference>
<dbReference type="InterPro" id="IPR036915">
    <property type="entry name" value="Cyclin-like_sf"/>
</dbReference>